<evidence type="ECO:0000259" key="1">
    <source>
        <dbReference type="Pfam" id="PF13643"/>
    </source>
</evidence>
<dbReference type="InterPro" id="IPR025285">
    <property type="entry name" value="DUF4145"/>
</dbReference>
<proteinExistence type="predicted"/>
<evidence type="ECO:0000313" key="5">
    <source>
        <dbReference type="Proteomes" id="UP000278855"/>
    </source>
</evidence>
<dbReference type="KEGG" id="spsr:EGC80_06465"/>
<evidence type="ECO:0000313" key="3">
    <source>
        <dbReference type="EMBL" id="RPA22399.1"/>
    </source>
</evidence>
<dbReference type="Proteomes" id="UP000273778">
    <property type="component" value="Chromosome"/>
</dbReference>
<reference evidence="2 4" key="1">
    <citation type="submission" date="2018-11" db="EMBL/GenBank/DDBJ databases">
        <title>Shewanella sp. M2.</title>
        <authorList>
            <person name="Hwang Y.J."/>
            <person name="Hwang C.Y."/>
        </authorList>
    </citation>
    <scope>NUCLEOTIDE SEQUENCE [LARGE SCALE GENOMIC DNA]</scope>
    <source>
        <strain evidence="2 4">M2</strain>
    </source>
</reference>
<accession>A0A3N4D9L1</accession>
<dbReference type="Pfam" id="PF13643">
    <property type="entry name" value="DUF4145"/>
    <property type="match status" value="1"/>
</dbReference>
<dbReference type="EMBL" id="RKKB01000048">
    <property type="protein sequence ID" value="RPA22399.1"/>
    <property type="molecule type" value="Genomic_DNA"/>
</dbReference>
<dbReference type="OrthoDB" id="4558460at2"/>
<keyword evidence="4" id="KW-1185">Reference proteome</keyword>
<organism evidence="3 5">
    <name type="scientific">Shewanella psychromarinicola</name>
    <dbReference type="NCBI Taxonomy" id="2487742"/>
    <lineage>
        <taxon>Bacteria</taxon>
        <taxon>Pseudomonadati</taxon>
        <taxon>Pseudomonadota</taxon>
        <taxon>Gammaproteobacteria</taxon>
        <taxon>Alteromonadales</taxon>
        <taxon>Shewanellaceae</taxon>
        <taxon>Shewanella</taxon>
    </lineage>
</organism>
<reference evidence="3" key="3">
    <citation type="submission" date="2018-11" db="EMBL/GenBank/DDBJ databases">
        <authorList>
            <person name="Hwang Y.J."/>
            <person name="Hwang C.Y."/>
        </authorList>
    </citation>
    <scope>NUCLEOTIDE SEQUENCE</scope>
    <source>
        <strain evidence="3">R106</strain>
    </source>
</reference>
<gene>
    <name evidence="3" type="ORF">EGC77_22310</name>
    <name evidence="2" type="ORF">EGC80_06465</name>
</gene>
<dbReference type="AlphaFoldDB" id="A0A3N4D9L1"/>
<evidence type="ECO:0000313" key="2">
    <source>
        <dbReference type="EMBL" id="AZG34600.1"/>
    </source>
</evidence>
<dbReference type="EMBL" id="CP034073">
    <property type="protein sequence ID" value="AZG34600.1"/>
    <property type="molecule type" value="Genomic_DNA"/>
</dbReference>
<protein>
    <submittedName>
        <fullName evidence="3">DUF4145 domain-containing protein</fullName>
    </submittedName>
</protein>
<feature type="domain" description="DUF4145" evidence="1">
    <location>
        <begin position="138"/>
        <end position="218"/>
    </location>
</feature>
<dbReference type="Proteomes" id="UP000278855">
    <property type="component" value="Unassembled WGS sequence"/>
</dbReference>
<reference evidence="5" key="2">
    <citation type="submission" date="2018-11" db="EMBL/GenBank/DDBJ databases">
        <title>Shewanella sp. R106.</title>
        <authorList>
            <person name="Hwang Y.J."/>
            <person name="Hwang C.Y."/>
        </authorList>
    </citation>
    <scope>NUCLEOTIDE SEQUENCE [LARGE SCALE GENOMIC DNA]</scope>
    <source>
        <strain evidence="5">R106</strain>
    </source>
</reference>
<evidence type="ECO:0000313" key="4">
    <source>
        <dbReference type="Proteomes" id="UP000273778"/>
    </source>
</evidence>
<sequence>MLDNYFDYINKRFTVSFTEHDMPPVLCPHCFTGEIKLDIKTFSFEENPDSKALHSDPDFEADWIEYRYSGSFLCQNCNGRTYSCGTGRHHVFPPQGPGEEYEDFPIFYPKYFEPAIPLFLIHNKCPKSVQDLLFSSFKLAWTDVSASANKLRIALETLLNTIDPELAKIKVLHKRIEAFSKLQPEVSELLMAIKWLGNEASHEGSLKEHDLAFAYEVMELSINRLFDDSEDKIKQLVELVNKNKGKPFQEW</sequence>
<name>A0A3N4D9L1_9GAMM</name>